<gene>
    <name evidence="4" type="ORF">METZ01_LOCUS465476</name>
</gene>
<dbReference type="AlphaFoldDB" id="A0A383AY44"/>
<dbReference type="PROSITE" id="PS00483">
    <property type="entry name" value="DIHYDROOROTASE_2"/>
    <property type="match status" value="1"/>
</dbReference>
<protein>
    <recommendedName>
        <fullName evidence="5">Amidohydrolase-related domain-containing protein</fullName>
    </recommendedName>
</protein>
<feature type="non-terminal residue" evidence="4">
    <location>
        <position position="1"/>
    </location>
</feature>
<dbReference type="InterPro" id="IPR032466">
    <property type="entry name" value="Metal_Hydrolase"/>
</dbReference>
<dbReference type="EMBL" id="UINC01195861">
    <property type="protein sequence ID" value="SVE12622.1"/>
    <property type="molecule type" value="Genomic_DNA"/>
</dbReference>
<feature type="non-terminal residue" evidence="4">
    <location>
        <position position="248"/>
    </location>
</feature>
<feature type="compositionally biased region" description="Polar residues" evidence="3">
    <location>
        <begin position="15"/>
        <end position="24"/>
    </location>
</feature>
<dbReference type="GO" id="GO:0005737">
    <property type="term" value="C:cytoplasm"/>
    <property type="evidence" value="ECO:0007669"/>
    <property type="project" value="TreeGrafter"/>
</dbReference>
<accession>A0A383AY44</accession>
<feature type="compositionally biased region" description="Basic and acidic residues" evidence="3">
    <location>
        <begin position="226"/>
        <end position="238"/>
    </location>
</feature>
<evidence type="ECO:0000256" key="1">
    <source>
        <dbReference type="ARBA" id="ARBA00022723"/>
    </source>
</evidence>
<reference evidence="4" key="1">
    <citation type="submission" date="2018-05" db="EMBL/GenBank/DDBJ databases">
        <authorList>
            <person name="Lanie J.A."/>
            <person name="Ng W.-L."/>
            <person name="Kazmierczak K.M."/>
            <person name="Andrzejewski T.M."/>
            <person name="Davidsen T.M."/>
            <person name="Wayne K.J."/>
            <person name="Tettelin H."/>
            <person name="Glass J.I."/>
            <person name="Rusch D."/>
            <person name="Podicherti R."/>
            <person name="Tsui H.-C.T."/>
            <person name="Winkler M.E."/>
        </authorList>
    </citation>
    <scope>NUCLEOTIDE SEQUENCE</scope>
</reference>
<name>A0A383AY44_9ZZZZ</name>
<proteinExistence type="predicted"/>
<feature type="region of interest" description="Disordered" evidence="3">
    <location>
        <begin position="1"/>
        <end position="24"/>
    </location>
</feature>
<evidence type="ECO:0000313" key="4">
    <source>
        <dbReference type="EMBL" id="SVE12622.1"/>
    </source>
</evidence>
<evidence type="ECO:0008006" key="5">
    <source>
        <dbReference type="Google" id="ProtNLM"/>
    </source>
</evidence>
<dbReference type="GO" id="GO:0046872">
    <property type="term" value="F:metal ion binding"/>
    <property type="evidence" value="ECO:0007669"/>
    <property type="project" value="UniProtKB-KW"/>
</dbReference>
<dbReference type="GO" id="GO:0004038">
    <property type="term" value="F:allantoinase activity"/>
    <property type="evidence" value="ECO:0007669"/>
    <property type="project" value="TreeGrafter"/>
</dbReference>
<dbReference type="InterPro" id="IPR002195">
    <property type="entry name" value="Dihydroorotase_CS"/>
</dbReference>
<organism evidence="4">
    <name type="scientific">marine metagenome</name>
    <dbReference type="NCBI Taxonomy" id="408172"/>
    <lineage>
        <taxon>unclassified sequences</taxon>
        <taxon>metagenomes</taxon>
        <taxon>ecological metagenomes</taxon>
    </lineage>
</organism>
<keyword evidence="2" id="KW-0378">Hydrolase</keyword>
<dbReference type="PANTHER" id="PTHR43668">
    <property type="entry name" value="ALLANTOINASE"/>
    <property type="match status" value="1"/>
</dbReference>
<evidence type="ECO:0000256" key="2">
    <source>
        <dbReference type="ARBA" id="ARBA00022801"/>
    </source>
</evidence>
<dbReference type="GO" id="GO:0006145">
    <property type="term" value="P:purine nucleobase catabolic process"/>
    <property type="evidence" value="ECO:0007669"/>
    <property type="project" value="TreeGrafter"/>
</dbReference>
<dbReference type="PANTHER" id="PTHR43668:SF4">
    <property type="entry name" value="ALLANTOINASE"/>
    <property type="match status" value="1"/>
</dbReference>
<sequence>KAAVLGGGTSVFEMPNTNPPTSNQTEFNKKLSLAKNRMFSNYAFYFGATPQNMEDLKKVDKLEGCCGVKLFAGSSTGNLLVKDEKDIEKVISNSSKIVSIHSEDEDILNIRKKFIKKGDVSSHPIWRNEECAMSSTRRVVKIAERYNKKIHVLHVTTKEEVEFLSRYKGNVSFEITPQHLTISAPHCYKLLGSLAQMNPPIREKKHQDMLWKAIKDGIADMIGSDHAPHSLENKKKEYPQTPSGMPGV</sequence>
<dbReference type="Gene3D" id="3.20.20.140">
    <property type="entry name" value="Metal-dependent hydrolases"/>
    <property type="match status" value="1"/>
</dbReference>
<feature type="region of interest" description="Disordered" evidence="3">
    <location>
        <begin position="222"/>
        <end position="248"/>
    </location>
</feature>
<dbReference type="SUPFAM" id="SSF51556">
    <property type="entry name" value="Metallo-dependent hydrolases"/>
    <property type="match status" value="1"/>
</dbReference>
<evidence type="ECO:0000256" key="3">
    <source>
        <dbReference type="SAM" id="MobiDB-lite"/>
    </source>
</evidence>
<dbReference type="InterPro" id="IPR050138">
    <property type="entry name" value="DHOase/Allantoinase_Hydrolase"/>
</dbReference>
<keyword evidence="1" id="KW-0479">Metal-binding</keyword>